<comment type="caution">
    <text evidence="1">The sequence shown here is derived from an EMBL/GenBank/DDBJ whole genome shotgun (WGS) entry which is preliminary data.</text>
</comment>
<reference evidence="1" key="1">
    <citation type="submission" date="2021-05" db="EMBL/GenBank/DDBJ databases">
        <title>The genome of the haptophyte Pavlova lutheri (Diacronema luteri, Pavlovales) - a model for lipid biosynthesis in eukaryotic algae.</title>
        <authorList>
            <person name="Hulatt C.J."/>
            <person name="Posewitz M.C."/>
        </authorList>
    </citation>
    <scope>NUCLEOTIDE SEQUENCE</scope>
    <source>
        <strain evidence="1">NIVA-4/92</strain>
    </source>
</reference>
<protein>
    <submittedName>
        <fullName evidence="1">Uncharacterized protein</fullName>
    </submittedName>
</protein>
<sequence>MAKPGVLGVLKQLNWASATPPVVELVFASFLANDLPEAIMANQKTVKLGEIHALLEQDDRFGEHGVKPPSLSTLGTWLSNGERAWKAYPKARTGDGDDPELCERAVASLNVGQVAINSFFNHRPERATHPPLYELYAKRLREFTKDDELCKKIPALSQGARRKLLLEIENLWADDEDDVPAADVPPESPSAEAE</sequence>
<proteinExistence type="predicted"/>
<gene>
    <name evidence="1" type="ORF">KFE25_004205</name>
</gene>
<dbReference type="Proteomes" id="UP000751190">
    <property type="component" value="Unassembled WGS sequence"/>
</dbReference>
<name>A0A8J6C541_DIALT</name>
<keyword evidence="2" id="KW-1185">Reference proteome</keyword>
<evidence type="ECO:0000313" key="1">
    <source>
        <dbReference type="EMBL" id="KAG8458871.1"/>
    </source>
</evidence>
<organism evidence="1 2">
    <name type="scientific">Diacronema lutheri</name>
    <name type="common">Unicellular marine alga</name>
    <name type="synonym">Monochrysis lutheri</name>
    <dbReference type="NCBI Taxonomy" id="2081491"/>
    <lineage>
        <taxon>Eukaryota</taxon>
        <taxon>Haptista</taxon>
        <taxon>Haptophyta</taxon>
        <taxon>Pavlovophyceae</taxon>
        <taxon>Pavlovales</taxon>
        <taxon>Pavlovaceae</taxon>
        <taxon>Diacronema</taxon>
    </lineage>
</organism>
<dbReference type="EMBL" id="JAGTXO010000046">
    <property type="protein sequence ID" value="KAG8458871.1"/>
    <property type="molecule type" value="Genomic_DNA"/>
</dbReference>
<accession>A0A8J6C541</accession>
<evidence type="ECO:0000313" key="2">
    <source>
        <dbReference type="Proteomes" id="UP000751190"/>
    </source>
</evidence>
<dbReference type="AlphaFoldDB" id="A0A8J6C541"/>